<reference evidence="1" key="1">
    <citation type="submission" date="2018-05" db="EMBL/GenBank/DDBJ databases">
        <authorList>
            <person name="Lanie J.A."/>
            <person name="Ng W.-L."/>
            <person name="Kazmierczak K.M."/>
            <person name="Andrzejewski T.M."/>
            <person name="Davidsen T.M."/>
            <person name="Wayne K.J."/>
            <person name="Tettelin H."/>
            <person name="Glass J.I."/>
            <person name="Rusch D."/>
            <person name="Podicherti R."/>
            <person name="Tsui H.-C.T."/>
            <person name="Winkler M.E."/>
        </authorList>
    </citation>
    <scope>NUCLEOTIDE SEQUENCE</scope>
</reference>
<organism evidence="1">
    <name type="scientific">marine metagenome</name>
    <dbReference type="NCBI Taxonomy" id="408172"/>
    <lineage>
        <taxon>unclassified sequences</taxon>
        <taxon>metagenomes</taxon>
        <taxon>ecological metagenomes</taxon>
    </lineage>
</organism>
<protein>
    <submittedName>
        <fullName evidence="1">Uncharacterized protein</fullName>
    </submittedName>
</protein>
<dbReference type="AlphaFoldDB" id="A0A382IIZ8"/>
<dbReference type="EMBL" id="UINC01067689">
    <property type="protein sequence ID" value="SVB99596.1"/>
    <property type="molecule type" value="Genomic_DNA"/>
</dbReference>
<gene>
    <name evidence="1" type="ORF">METZ01_LOCUS252450</name>
</gene>
<accession>A0A382IIZ8</accession>
<name>A0A382IIZ8_9ZZZZ</name>
<proteinExistence type="predicted"/>
<sequence length="54" mass="6281">MINKQEIIETIKILRKEVEILTTRLEPHDTGHLHTAINVINSRIDEMMLELSAE</sequence>
<evidence type="ECO:0000313" key="1">
    <source>
        <dbReference type="EMBL" id="SVB99596.1"/>
    </source>
</evidence>